<reference evidence="1 2" key="1">
    <citation type="submission" date="2023-07" db="EMBL/GenBank/DDBJ databases">
        <title>Sequencing the genomes of 1000 actinobacteria strains.</title>
        <authorList>
            <person name="Klenk H.-P."/>
        </authorList>
    </citation>
    <scope>NUCLEOTIDE SEQUENCE [LARGE SCALE GENOMIC DNA]</scope>
    <source>
        <strain evidence="1 2">DSM 40229</strain>
    </source>
</reference>
<comment type="caution">
    <text evidence="1">The sequence shown here is derived from an EMBL/GenBank/DDBJ whole genome shotgun (WGS) entry which is preliminary data.</text>
</comment>
<dbReference type="Proteomes" id="UP001231675">
    <property type="component" value="Unassembled WGS sequence"/>
</dbReference>
<organism evidence="1 2">
    <name type="scientific">Streptomyces griseoviridis</name>
    <dbReference type="NCBI Taxonomy" id="45398"/>
    <lineage>
        <taxon>Bacteria</taxon>
        <taxon>Bacillati</taxon>
        <taxon>Actinomycetota</taxon>
        <taxon>Actinomycetes</taxon>
        <taxon>Kitasatosporales</taxon>
        <taxon>Streptomycetaceae</taxon>
        <taxon>Streptomyces</taxon>
    </lineage>
</organism>
<sequence>MLDRYDPDREIGLVLDEWGTWWNGEEGTDPGLLC</sequence>
<keyword evidence="2" id="KW-1185">Reference proteome</keyword>
<gene>
    <name evidence="1" type="ORF">J2S47_006820</name>
</gene>
<dbReference type="EMBL" id="JAURUD010000001">
    <property type="protein sequence ID" value="MDP9686318.1"/>
    <property type="molecule type" value="Genomic_DNA"/>
</dbReference>
<name>A0ABT9LS09_STRGD</name>
<protein>
    <submittedName>
        <fullName evidence="1">Alpha-L-arabinofuranosidase</fullName>
    </submittedName>
</protein>
<accession>A0ABT9LS09</accession>
<evidence type="ECO:0000313" key="2">
    <source>
        <dbReference type="Proteomes" id="UP001231675"/>
    </source>
</evidence>
<evidence type="ECO:0000313" key="1">
    <source>
        <dbReference type="EMBL" id="MDP9686318.1"/>
    </source>
</evidence>
<proteinExistence type="predicted"/>